<name>A0A480AEX6_9CYAN</name>
<dbReference type="EC" id="2.1.1.113" evidence="2"/>
<comment type="similarity">
    <text evidence="1">Belongs to the N(4)/N(6)-methyltransferase family. N(4) subfamily.</text>
</comment>
<dbReference type="RefSeq" id="WP_236097146.1">
    <property type="nucleotide sequence ID" value="NZ_BJCF01000030.1"/>
</dbReference>
<dbReference type="GO" id="GO:0015667">
    <property type="term" value="F:site-specific DNA-methyltransferase (cytosine-N4-specific) activity"/>
    <property type="evidence" value="ECO:0007669"/>
    <property type="project" value="UniProtKB-EC"/>
</dbReference>
<evidence type="ECO:0000256" key="2">
    <source>
        <dbReference type="ARBA" id="ARBA00012185"/>
    </source>
</evidence>
<dbReference type="Proteomes" id="UP000299367">
    <property type="component" value="Unassembled WGS sequence"/>
</dbReference>
<evidence type="ECO:0000256" key="6">
    <source>
        <dbReference type="ARBA" id="ARBA00022747"/>
    </source>
</evidence>
<evidence type="ECO:0000256" key="1">
    <source>
        <dbReference type="ARBA" id="ARBA00010203"/>
    </source>
</evidence>
<dbReference type="GO" id="GO:0009307">
    <property type="term" value="P:DNA restriction-modification system"/>
    <property type="evidence" value="ECO:0007669"/>
    <property type="project" value="UniProtKB-KW"/>
</dbReference>
<evidence type="ECO:0000256" key="5">
    <source>
        <dbReference type="ARBA" id="ARBA00022691"/>
    </source>
</evidence>
<dbReference type="InterPro" id="IPR029063">
    <property type="entry name" value="SAM-dependent_MTases_sf"/>
</dbReference>
<evidence type="ECO:0000313" key="9">
    <source>
        <dbReference type="Proteomes" id="UP000299367"/>
    </source>
</evidence>
<keyword evidence="3" id="KW-0489">Methyltransferase</keyword>
<keyword evidence="4" id="KW-0808">Transferase</keyword>
<dbReference type="GO" id="GO:0032259">
    <property type="term" value="P:methylation"/>
    <property type="evidence" value="ECO:0007669"/>
    <property type="project" value="UniProtKB-KW"/>
</dbReference>
<evidence type="ECO:0000256" key="3">
    <source>
        <dbReference type="ARBA" id="ARBA00022603"/>
    </source>
</evidence>
<protein>
    <recommendedName>
        <fullName evidence="2">site-specific DNA-methyltransferase (cytosine-N(4)-specific)</fullName>
        <ecNumber evidence="2">2.1.1.113</ecNumber>
    </recommendedName>
</protein>
<dbReference type="InterPro" id="IPR017985">
    <property type="entry name" value="MeTrfase_CN4_CS"/>
</dbReference>
<evidence type="ECO:0000256" key="7">
    <source>
        <dbReference type="ARBA" id="ARBA00049120"/>
    </source>
</evidence>
<organism evidence="8 9">
    <name type="scientific">Dolichospermum planctonicum</name>
    <dbReference type="NCBI Taxonomy" id="136072"/>
    <lineage>
        <taxon>Bacteria</taxon>
        <taxon>Bacillati</taxon>
        <taxon>Cyanobacteriota</taxon>
        <taxon>Cyanophyceae</taxon>
        <taxon>Nostocales</taxon>
        <taxon>Aphanizomenonaceae</taxon>
        <taxon>Dolichospermum</taxon>
    </lineage>
</organism>
<dbReference type="AlphaFoldDB" id="A0A480AEX6"/>
<comment type="caution">
    <text evidence="8">The sequence shown here is derived from an EMBL/GenBank/DDBJ whole genome shotgun (WGS) entry which is preliminary data.</text>
</comment>
<dbReference type="GO" id="GO:0003677">
    <property type="term" value="F:DNA binding"/>
    <property type="evidence" value="ECO:0007669"/>
    <property type="project" value="InterPro"/>
</dbReference>
<dbReference type="PROSITE" id="PS00093">
    <property type="entry name" value="N4_MTASE"/>
    <property type="match status" value="1"/>
</dbReference>
<evidence type="ECO:0000256" key="4">
    <source>
        <dbReference type="ARBA" id="ARBA00022679"/>
    </source>
</evidence>
<dbReference type="SUPFAM" id="SSF53335">
    <property type="entry name" value="S-adenosyl-L-methionine-dependent methyltransferases"/>
    <property type="match status" value="1"/>
</dbReference>
<keyword evidence="6" id="KW-0680">Restriction system</keyword>
<comment type="catalytic activity">
    <reaction evidence="7">
        <text>a 2'-deoxycytidine in DNA + S-adenosyl-L-methionine = an N(4)-methyl-2'-deoxycytidine in DNA + S-adenosyl-L-homocysteine + H(+)</text>
        <dbReference type="Rhea" id="RHEA:16857"/>
        <dbReference type="Rhea" id="RHEA-COMP:11369"/>
        <dbReference type="Rhea" id="RHEA-COMP:13674"/>
        <dbReference type="ChEBI" id="CHEBI:15378"/>
        <dbReference type="ChEBI" id="CHEBI:57856"/>
        <dbReference type="ChEBI" id="CHEBI:59789"/>
        <dbReference type="ChEBI" id="CHEBI:85452"/>
        <dbReference type="ChEBI" id="CHEBI:137933"/>
        <dbReference type="EC" id="2.1.1.113"/>
    </reaction>
</comment>
<reference evidence="9" key="1">
    <citation type="submission" date="2019-02" db="EMBL/GenBank/DDBJ databases">
        <title>Draft genome sequence of Dolichospermum planctonicum NIES-80.</title>
        <authorList>
            <person name="Yamaguchi H."/>
            <person name="Suzuki S."/>
            <person name="Kawachi M."/>
        </authorList>
    </citation>
    <scope>NUCLEOTIDE SEQUENCE [LARGE SCALE GENOMIC DNA]</scope>
    <source>
        <strain evidence="9">NIES-80</strain>
    </source>
</reference>
<keyword evidence="5" id="KW-0949">S-adenosyl-L-methionine</keyword>
<dbReference type="Gene3D" id="3.40.50.150">
    <property type="entry name" value="Vaccinia Virus protein VP39"/>
    <property type="match status" value="1"/>
</dbReference>
<sequence length="45" mass="5324">MKVQQQILDFRNKILLGDNLSILKQIESDTFDLIITSPPYFQQRD</sequence>
<accession>A0A480AEX6</accession>
<dbReference type="EMBL" id="BJCF01000030">
    <property type="protein sequence ID" value="GCL42992.1"/>
    <property type="molecule type" value="Genomic_DNA"/>
</dbReference>
<gene>
    <name evidence="8" type="ORF">NIES80_27020</name>
</gene>
<proteinExistence type="inferred from homology"/>
<evidence type="ECO:0000313" key="8">
    <source>
        <dbReference type="EMBL" id="GCL42992.1"/>
    </source>
</evidence>